<dbReference type="InterPro" id="IPR029062">
    <property type="entry name" value="Class_I_gatase-like"/>
</dbReference>
<dbReference type="GO" id="GO:0005737">
    <property type="term" value="C:cytoplasm"/>
    <property type="evidence" value="ECO:0007669"/>
    <property type="project" value="TreeGrafter"/>
</dbReference>
<sequence>MKKKIFIFLFDGFSDWEISFLTPELNKSEKFDLVFFSKNGGVVSSMGGLQINTVNSLSELIIDDLDLLILPGGTAWEKGENEEISQFTKDIFEIGKPIAAICAATAYLGQLGLLDDVKHTSNDLNYLKGVAPKYNGEKNYLSSLAVTDQNMITANGIAPIEFAKEIFKKMELYNDIDLEKWFQLFKNGIWSE</sequence>
<reference evidence="3" key="2">
    <citation type="journal article" date="2020" name="Antonie Van Leeuwenhoek">
        <title>Labilibaculum antarcticum sp. nov., a novel facultative anaerobic, psychrotorelant bacterium isolated from marine sediment of Antarctica.</title>
        <authorList>
            <person name="Watanabe M."/>
            <person name="Kojima H."/>
            <person name="Fukui M."/>
        </authorList>
    </citation>
    <scope>NUCLEOTIDE SEQUENCE [LARGE SCALE GENOMIC DNA]</scope>
    <source>
        <strain evidence="3">SPP2</strain>
    </source>
</reference>
<dbReference type="OrthoDB" id="6003696at2"/>
<dbReference type="KEGG" id="mbas:ALGA_3033"/>
<proteinExistence type="predicted"/>
<dbReference type="PANTHER" id="PTHR48094">
    <property type="entry name" value="PROTEIN/NUCLEIC ACID DEGLYCASE DJ-1-RELATED"/>
    <property type="match status" value="1"/>
</dbReference>
<dbReference type="RefSeq" id="WP_096430649.1">
    <property type="nucleotide sequence ID" value="NZ_AP018042.1"/>
</dbReference>
<dbReference type="PANTHER" id="PTHR48094:SF19">
    <property type="entry name" value="DJ-1_PFPI DOMAIN-CONTAINING PROTEIN"/>
    <property type="match status" value="1"/>
</dbReference>
<reference evidence="2 3" key="1">
    <citation type="journal article" date="2018" name="Mar. Genomics">
        <title>Complete genome sequence of Marinifilaceae bacterium strain SPP2, isolated from the Antarctic marine sediment.</title>
        <authorList>
            <person name="Watanabe M."/>
            <person name="Kojima H."/>
            <person name="Fukui M."/>
        </authorList>
    </citation>
    <scope>NUCLEOTIDE SEQUENCE [LARGE SCALE GENOMIC DNA]</scope>
    <source>
        <strain evidence="2 3">SPP2</strain>
    </source>
</reference>
<dbReference type="SUPFAM" id="SSF52317">
    <property type="entry name" value="Class I glutamine amidotransferase-like"/>
    <property type="match status" value="1"/>
</dbReference>
<dbReference type="EMBL" id="AP018042">
    <property type="protein sequence ID" value="BAX81338.1"/>
    <property type="molecule type" value="Genomic_DNA"/>
</dbReference>
<feature type="domain" description="DJ-1/PfpI" evidence="1">
    <location>
        <begin position="3"/>
        <end position="168"/>
    </location>
</feature>
<dbReference type="InterPro" id="IPR002818">
    <property type="entry name" value="DJ-1/PfpI"/>
</dbReference>
<organism evidence="2 3">
    <name type="scientific">Labilibaculum antarcticum</name>
    <dbReference type="NCBI Taxonomy" id="1717717"/>
    <lineage>
        <taxon>Bacteria</taxon>
        <taxon>Pseudomonadati</taxon>
        <taxon>Bacteroidota</taxon>
        <taxon>Bacteroidia</taxon>
        <taxon>Marinilabiliales</taxon>
        <taxon>Marinifilaceae</taxon>
        <taxon>Labilibaculum</taxon>
    </lineage>
</organism>
<accession>A0A1Y1CLP3</accession>
<evidence type="ECO:0000313" key="2">
    <source>
        <dbReference type="EMBL" id="BAX81338.1"/>
    </source>
</evidence>
<dbReference type="InterPro" id="IPR050325">
    <property type="entry name" value="Prot/Nucl_acid_deglycase"/>
</dbReference>
<protein>
    <submittedName>
        <fullName evidence="2">Glutamine amidotransferase</fullName>
    </submittedName>
</protein>
<evidence type="ECO:0000313" key="3">
    <source>
        <dbReference type="Proteomes" id="UP000218267"/>
    </source>
</evidence>
<evidence type="ECO:0000259" key="1">
    <source>
        <dbReference type="Pfam" id="PF01965"/>
    </source>
</evidence>
<keyword evidence="2" id="KW-0315">Glutamine amidotransferase</keyword>
<name>A0A1Y1CLP3_9BACT</name>
<keyword evidence="2" id="KW-0808">Transferase</keyword>
<dbReference type="Pfam" id="PF01965">
    <property type="entry name" value="DJ-1_PfpI"/>
    <property type="match status" value="1"/>
</dbReference>
<keyword evidence="3" id="KW-1185">Reference proteome</keyword>
<dbReference type="Proteomes" id="UP000218267">
    <property type="component" value="Chromosome"/>
</dbReference>
<dbReference type="Gene3D" id="3.40.50.880">
    <property type="match status" value="1"/>
</dbReference>
<dbReference type="AlphaFoldDB" id="A0A1Y1CLP3"/>
<dbReference type="GO" id="GO:0016740">
    <property type="term" value="F:transferase activity"/>
    <property type="evidence" value="ECO:0007669"/>
    <property type="project" value="UniProtKB-KW"/>
</dbReference>
<gene>
    <name evidence="2" type="ORF">ALGA_3033</name>
</gene>